<evidence type="ECO:0000313" key="1">
    <source>
        <dbReference type="EMBL" id="KAG8534446.1"/>
    </source>
</evidence>
<name>A0AAV6YC89_ENGPU</name>
<sequence>MISQGHSDQMLITNSTDCRTIHLNITFFTHVHYKSGLCCATDWLGVVVPRQTQAGNPSPFPGLLQCFFIYDEWLHGRFESCRFSITKESGRGQKSCKGKRR</sequence>
<dbReference type="Proteomes" id="UP000824782">
    <property type="component" value="Unassembled WGS sequence"/>
</dbReference>
<dbReference type="AlphaFoldDB" id="A0AAV6YC89"/>
<comment type="caution">
    <text evidence="1">The sequence shown here is derived from an EMBL/GenBank/DDBJ whole genome shotgun (WGS) entry which is preliminary data.</text>
</comment>
<protein>
    <submittedName>
        <fullName evidence="1">Uncharacterized protein</fullName>
    </submittedName>
</protein>
<reference evidence="1" key="1">
    <citation type="thesis" date="2020" institute="ProQuest LLC" country="789 East Eisenhower Parkway, Ann Arbor, MI, USA">
        <title>Comparative Genomics and Chromosome Evolution.</title>
        <authorList>
            <person name="Mudd A.B."/>
        </authorList>
    </citation>
    <scope>NUCLEOTIDE SEQUENCE</scope>
    <source>
        <strain evidence="1">237g6f4</strain>
        <tissue evidence="1">Blood</tissue>
    </source>
</reference>
<accession>A0AAV6YC89</accession>
<dbReference type="EMBL" id="WNYA01106603">
    <property type="protein sequence ID" value="KAG8534446.1"/>
    <property type="molecule type" value="Genomic_DNA"/>
</dbReference>
<organism evidence="1 2">
    <name type="scientific">Engystomops pustulosus</name>
    <name type="common">Tungara frog</name>
    <name type="synonym">Physalaemus pustulosus</name>
    <dbReference type="NCBI Taxonomy" id="76066"/>
    <lineage>
        <taxon>Eukaryota</taxon>
        <taxon>Metazoa</taxon>
        <taxon>Chordata</taxon>
        <taxon>Craniata</taxon>
        <taxon>Vertebrata</taxon>
        <taxon>Euteleostomi</taxon>
        <taxon>Amphibia</taxon>
        <taxon>Batrachia</taxon>
        <taxon>Anura</taxon>
        <taxon>Neobatrachia</taxon>
        <taxon>Hyloidea</taxon>
        <taxon>Leptodactylidae</taxon>
        <taxon>Leiuperinae</taxon>
        <taxon>Engystomops</taxon>
    </lineage>
</organism>
<evidence type="ECO:0000313" key="2">
    <source>
        <dbReference type="Proteomes" id="UP000824782"/>
    </source>
</evidence>
<gene>
    <name evidence="1" type="ORF">GDO81_019518</name>
</gene>
<proteinExistence type="predicted"/>
<keyword evidence="2" id="KW-1185">Reference proteome</keyword>